<reference evidence="7" key="1">
    <citation type="submission" date="2019-11" db="EMBL/GenBank/DDBJ databases">
        <title>Microbial mats filling the niche in hypersaline microbial mats.</title>
        <authorList>
            <person name="Wong H.L."/>
            <person name="Macleod F.I."/>
            <person name="White R.A. III"/>
            <person name="Burns B.P."/>
        </authorList>
    </citation>
    <scope>NUCLEOTIDE SEQUENCE</scope>
    <source>
        <strain evidence="7">Bin_327</strain>
    </source>
</reference>
<dbReference type="PROSITE" id="PS51257">
    <property type="entry name" value="PROKAR_LIPOPROTEIN"/>
    <property type="match status" value="1"/>
</dbReference>
<comment type="catalytic activity">
    <reaction evidence="3 4">
        <text>(R)-4'-phosphopantothenate + L-cysteine + CTP = N-[(R)-4-phosphopantothenoyl]-L-cysteine + CMP + diphosphate + H(+)</text>
        <dbReference type="Rhea" id="RHEA:19397"/>
        <dbReference type="ChEBI" id="CHEBI:10986"/>
        <dbReference type="ChEBI" id="CHEBI:15378"/>
        <dbReference type="ChEBI" id="CHEBI:33019"/>
        <dbReference type="ChEBI" id="CHEBI:35235"/>
        <dbReference type="ChEBI" id="CHEBI:37563"/>
        <dbReference type="ChEBI" id="CHEBI:59458"/>
        <dbReference type="ChEBI" id="CHEBI:60377"/>
        <dbReference type="EC" id="6.3.2.5"/>
    </reaction>
</comment>
<feature type="binding site" evidence="3">
    <location>
        <position position="330"/>
    </location>
    <ligand>
        <name>CTP</name>
        <dbReference type="ChEBI" id="CHEBI:37563"/>
    </ligand>
</feature>
<keyword evidence="3 4" id="KW-0285">Flavoprotein</keyword>
<dbReference type="Pfam" id="PF02441">
    <property type="entry name" value="Flavoprotein"/>
    <property type="match status" value="1"/>
</dbReference>
<comment type="similarity">
    <text evidence="3 4">In the C-terminal section; belongs to the PPC synthetase family.</text>
</comment>
<feature type="binding site" evidence="3">
    <location>
        <position position="315"/>
    </location>
    <ligand>
        <name>CTP</name>
        <dbReference type="ChEBI" id="CHEBI:37563"/>
    </ligand>
</feature>
<dbReference type="GO" id="GO:0015941">
    <property type="term" value="P:pantothenate catabolic process"/>
    <property type="evidence" value="ECO:0007669"/>
    <property type="project" value="InterPro"/>
</dbReference>
<dbReference type="GO" id="GO:0010181">
    <property type="term" value="F:FMN binding"/>
    <property type="evidence" value="ECO:0007669"/>
    <property type="project" value="UniProtKB-UniRule"/>
</dbReference>
<dbReference type="PANTHER" id="PTHR14359">
    <property type="entry name" value="HOMO-OLIGOMERIC FLAVIN CONTAINING CYS DECARBOXYLASE FAMILY"/>
    <property type="match status" value="1"/>
</dbReference>
<sequence length="391" mass="42174">MNEKIILGVTGSIACYKAPFVLRELVRRGFRVPVVMTRSATRFVGRVTFDALTDEGVYDSLWSRRETLSHVALLDGTSAILVAPATANIIAKAAAGIADDLLSSLLLAADPGSIIYAPAMNKGMWNNPATRGNVGKLRKRGSGFVEPASGELASGAIGKGRLAEIDEIALAAERAVRMDRILADKKIVITCGRTEEEIDPVRVITNRSSGLMGISLARAFSRLGADVRLIAGRVNVTLPSGVKVQSAFSASAMLDELGKQMPEADALIMAAAIADYSPLDYSEEKIKEDELTLKLKKTPDILTSLNSRRPVRIGFSVEAGEDWTRTAERKLADKSLDVIVANPARVIAAEETQAAIIFASGRRIISRAMTKDMLSRKLVEITRNLIQERNG</sequence>
<dbReference type="SUPFAM" id="SSF102645">
    <property type="entry name" value="CoaB-like"/>
    <property type="match status" value="1"/>
</dbReference>
<dbReference type="EMBL" id="WJKJ01000234">
    <property type="protein sequence ID" value="MBD3364936.1"/>
    <property type="molecule type" value="Genomic_DNA"/>
</dbReference>
<dbReference type="Proteomes" id="UP000630660">
    <property type="component" value="Unassembled WGS sequence"/>
</dbReference>
<comment type="caution">
    <text evidence="7">The sequence shown here is derived from an EMBL/GenBank/DDBJ whole genome shotgun (WGS) entry which is preliminary data.</text>
</comment>
<comment type="similarity">
    <text evidence="3 4">In the N-terminal section; belongs to the HFCD (homo-oligomeric flavin containing Cys decarboxylase) superfamily.</text>
</comment>
<dbReference type="NCBIfam" id="TIGR00521">
    <property type="entry name" value="coaBC_dfp"/>
    <property type="match status" value="1"/>
</dbReference>
<gene>
    <name evidence="3 7" type="primary">coaBC</name>
    <name evidence="7" type="ORF">GF359_06950</name>
</gene>
<dbReference type="GO" id="GO:0004633">
    <property type="term" value="F:phosphopantothenoylcysteine decarboxylase activity"/>
    <property type="evidence" value="ECO:0007669"/>
    <property type="project" value="UniProtKB-UniRule"/>
</dbReference>
<dbReference type="InterPro" id="IPR007085">
    <property type="entry name" value="DNA/pantothenate-metab_flavo_C"/>
</dbReference>
<comment type="cofactor">
    <cofactor evidence="3">
        <name>FMN</name>
        <dbReference type="ChEBI" id="CHEBI:58210"/>
    </cofactor>
    <text evidence="3">Binds 1 FMN per subunit.</text>
</comment>
<feature type="binding site" evidence="3">
    <location>
        <begin position="299"/>
        <end position="302"/>
    </location>
    <ligand>
        <name>CTP</name>
        <dbReference type="ChEBI" id="CHEBI:37563"/>
    </ligand>
</feature>
<dbReference type="Gene3D" id="3.40.50.1950">
    <property type="entry name" value="Flavin prenyltransferase-like"/>
    <property type="match status" value="1"/>
</dbReference>
<keyword evidence="3" id="KW-0460">Magnesium</keyword>
<evidence type="ECO:0000256" key="4">
    <source>
        <dbReference type="RuleBase" id="RU364078"/>
    </source>
</evidence>
<feature type="domain" description="DNA/pantothenate metabolism flavoprotein C-terminal" evidence="6">
    <location>
        <begin position="182"/>
        <end position="381"/>
    </location>
</feature>
<keyword evidence="3 4" id="KW-0288">FMN</keyword>
<name>A0A9D5K9M3_UNCW3</name>
<comment type="catalytic activity">
    <reaction evidence="3 4">
        <text>N-[(R)-4-phosphopantothenoyl]-L-cysteine + H(+) = (R)-4'-phosphopantetheine + CO2</text>
        <dbReference type="Rhea" id="RHEA:16793"/>
        <dbReference type="ChEBI" id="CHEBI:15378"/>
        <dbReference type="ChEBI" id="CHEBI:16526"/>
        <dbReference type="ChEBI" id="CHEBI:59458"/>
        <dbReference type="ChEBI" id="CHEBI:61723"/>
        <dbReference type="EC" id="4.1.1.36"/>
    </reaction>
</comment>
<keyword evidence="2 3" id="KW-0456">Lyase</keyword>
<evidence type="ECO:0000256" key="3">
    <source>
        <dbReference type="HAMAP-Rule" id="MF_02225"/>
    </source>
</evidence>
<feature type="domain" description="Flavoprotein" evidence="5">
    <location>
        <begin position="4"/>
        <end position="169"/>
    </location>
</feature>
<dbReference type="InterPro" id="IPR005252">
    <property type="entry name" value="CoaBC"/>
</dbReference>
<dbReference type="AlphaFoldDB" id="A0A9D5K9M3"/>
<feature type="binding site" evidence="3">
    <location>
        <position position="334"/>
    </location>
    <ligand>
        <name>CTP</name>
        <dbReference type="ChEBI" id="CHEBI:37563"/>
    </ligand>
</feature>
<keyword evidence="1 3" id="KW-0210">Decarboxylase</keyword>
<proteinExistence type="inferred from homology"/>
<dbReference type="HAMAP" id="MF_02225">
    <property type="entry name" value="CoaBC"/>
    <property type="match status" value="1"/>
</dbReference>
<comment type="pathway">
    <text evidence="3 4">Cofactor biosynthesis; coenzyme A biosynthesis; CoA from (R)-pantothenate: step 2/5.</text>
</comment>
<evidence type="ECO:0000259" key="6">
    <source>
        <dbReference type="Pfam" id="PF04127"/>
    </source>
</evidence>
<dbReference type="SUPFAM" id="SSF52507">
    <property type="entry name" value="Homo-oligomeric flavin-containing Cys decarboxylases, HFCD"/>
    <property type="match status" value="1"/>
</dbReference>
<keyword evidence="3 4" id="KW-0436">Ligase</keyword>
<dbReference type="Gene3D" id="3.40.50.10300">
    <property type="entry name" value="CoaB-like"/>
    <property type="match status" value="1"/>
</dbReference>
<protein>
    <recommendedName>
        <fullName evidence="3">Coenzyme A biosynthesis bifunctional protein CoaBC</fullName>
    </recommendedName>
    <alternativeName>
        <fullName evidence="3">DNA/pantothenate metabolism flavoprotein</fullName>
    </alternativeName>
    <alternativeName>
        <fullName evidence="3">Phosphopantothenoylcysteine synthetase/decarboxylase</fullName>
        <shortName evidence="3">PPCS-PPCDC</shortName>
    </alternativeName>
    <domain>
        <recommendedName>
            <fullName evidence="3">Phosphopantothenoylcysteine decarboxylase</fullName>
            <shortName evidence="3">PPC decarboxylase</shortName>
            <shortName evidence="3">PPC-DC</shortName>
            <ecNumber evidence="3">4.1.1.36</ecNumber>
        </recommendedName>
        <alternativeName>
            <fullName evidence="3">CoaC</fullName>
        </alternativeName>
    </domain>
    <domain>
        <recommendedName>
            <fullName evidence="3">Phosphopantothenate--cysteine ligase</fullName>
            <ecNumber evidence="3">6.3.2.5</ecNumber>
        </recommendedName>
        <alternativeName>
            <fullName evidence="3">CoaB</fullName>
        </alternativeName>
        <alternativeName>
            <fullName evidence="3">Phosphopantothenoylcysteine synthetase</fullName>
            <shortName evidence="3">PPC synthetase</shortName>
            <shortName evidence="3">PPC-S</shortName>
        </alternativeName>
    </domain>
</protein>
<comment type="function">
    <text evidence="4">Catalyzes two steps in the biosynthesis of coenzyme A. In the first step cysteine is conjugated to 4'-phosphopantothenate to form 4-phosphopantothenoylcysteine, in the latter compound is decarboxylated to form 4'-phosphopantotheine.</text>
</comment>
<dbReference type="EC" id="4.1.1.36" evidence="3"/>
<evidence type="ECO:0000256" key="2">
    <source>
        <dbReference type="ARBA" id="ARBA00023239"/>
    </source>
</evidence>
<feature type="region of interest" description="Phosphopantothenate--cysteine ligase" evidence="3">
    <location>
        <begin position="187"/>
        <end position="391"/>
    </location>
</feature>
<dbReference type="GO" id="GO:0071513">
    <property type="term" value="C:phosphopantothenoylcysteine decarboxylase complex"/>
    <property type="evidence" value="ECO:0007669"/>
    <property type="project" value="TreeGrafter"/>
</dbReference>
<keyword evidence="3" id="KW-0479">Metal-binding</keyword>
<dbReference type="InterPro" id="IPR036551">
    <property type="entry name" value="Flavin_trans-like"/>
</dbReference>
<evidence type="ECO:0000313" key="7">
    <source>
        <dbReference type="EMBL" id="MBD3364936.1"/>
    </source>
</evidence>
<feature type="region of interest" description="Phosphopantothenoylcysteine decarboxylase" evidence="3">
    <location>
        <begin position="1"/>
        <end position="186"/>
    </location>
</feature>
<dbReference type="InterPro" id="IPR035929">
    <property type="entry name" value="CoaB-like_sf"/>
</dbReference>
<comment type="pathway">
    <text evidence="3 4">Cofactor biosynthesis; coenzyme A biosynthesis; CoA from (R)-pantothenate: step 3/5.</text>
</comment>
<feature type="binding site" evidence="3">
    <location>
        <position position="285"/>
    </location>
    <ligand>
        <name>CTP</name>
        <dbReference type="ChEBI" id="CHEBI:37563"/>
    </ligand>
</feature>
<evidence type="ECO:0000259" key="5">
    <source>
        <dbReference type="Pfam" id="PF02441"/>
    </source>
</evidence>
<organism evidence="7 8">
    <name type="scientific">candidate division WOR-3 bacterium</name>
    <dbReference type="NCBI Taxonomy" id="2052148"/>
    <lineage>
        <taxon>Bacteria</taxon>
        <taxon>Bacteria division WOR-3</taxon>
    </lineage>
</organism>
<feature type="binding site" evidence="3">
    <location>
        <position position="275"/>
    </location>
    <ligand>
        <name>CTP</name>
        <dbReference type="ChEBI" id="CHEBI:37563"/>
    </ligand>
</feature>
<evidence type="ECO:0000313" key="8">
    <source>
        <dbReference type="Proteomes" id="UP000630660"/>
    </source>
</evidence>
<dbReference type="EC" id="6.3.2.5" evidence="3"/>
<evidence type="ECO:0000256" key="1">
    <source>
        <dbReference type="ARBA" id="ARBA00022793"/>
    </source>
</evidence>
<dbReference type="GO" id="GO:0004632">
    <property type="term" value="F:phosphopantothenate--cysteine ligase activity"/>
    <property type="evidence" value="ECO:0007669"/>
    <property type="project" value="UniProtKB-UniRule"/>
</dbReference>
<dbReference type="GO" id="GO:0046872">
    <property type="term" value="F:metal ion binding"/>
    <property type="evidence" value="ECO:0007669"/>
    <property type="project" value="UniProtKB-KW"/>
</dbReference>
<comment type="cofactor">
    <cofactor evidence="3">
        <name>Mg(2+)</name>
        <dbReference type="ChEBI" id="CHEBI:18420"/>
    </cofactor>
</comment>
<keyword evidence="3" id="KW-0511">Multifunctional enzyme</keyword>
<dbReference type="PANTHER" id="PTHR14359:SF6">
    <property type="entry name" value="PHOSPHOPANTOTHENOYLCYSTEINE DECARBOXYLASE"/>
    <property type="match status" value="1"/>
</dbReference>
<accession>A0A9D5K9M3</accession>
<comment type="function">
    <text evidence="3">Catalyzes two sequential steps in the biosynthesis of coenzyme A. In the first step cysteine is conjugated to 4'-phosphopantothenate to form 4-phosphopantothenoylcysteine. In the second step the latter compound is decarboxylated to form 4'-phosphopantotheine.</text>
</comment>
<dbReference type="Pfam" id="PF04127">
    <property type="entry name" value="DFP"/>
    <property type="match status" value="1"/>
</dbReference>
<dbReference type="InterPro" id="IPR003382">
    <property type="entry name" value="Flavoprotein"/>
</dbReference>
<comment type="caution">
    <text evidence="3">Lacks conserved residue(s) required for the propagation of feature annotation.</text>
</comment>
<dbReference type="GO" id="GO:0015937">
    <property type="term" value="P:coenzyme A biosynthetic process"/>
    <property type="evidence" value="ECO:0007669"/>
    <property type="project" value="UniProtKB-UniRule"/>
</dbReference>